<feature type="active site" description="Proton donor/acceptor" evidence="6">
    <location>
        <position position="144"/>
    </location>
</feature>
<keyword evidence="5 6" id="KW-0067">ATP-binding</keyword>
<dbReference type="KEGG" id="dpf:ON006_05815"/>
<sequence>MSPTILAVNAGSSSLKFKVFNAHTMEMIWAGKAMGIGSISGSFHVTDENGHDVVSKKLRDTSEPQVIEMLINWIDEKELIIQGIGHRVVHGGARFFEPAIVSKSLIGELKKVEKLAPLHLPDILSNLSSFLQAFPKTLQVASFDTEFHKDIPDQAKYYALPANIRKAGVHRYGFHGLSCQYIISHLKQMRVGIEGKKILIAHLGSGSSLTAVLNGKSVDTAMGFTPAGGLIMGSRSGDIDPGIAPFLLRSRNLSARQLDELFNKKSGLLGISGKTDEISKLLEKEKSDPASRLALAMFCYSVKKAIGQFAAVLNGLDELVFTGGIGENVPQIRQRICDEMDYLGILLDENLNAKHPAETISSEYSKVCVRVIAANEEYVLAENVKAFL</sequence>
<evidence type="ECO:0000256" key="6">
    <source>
        <dbReference type="HAMAP-Rule" id="MF_00020"/>
    </source>
</evidence>
<dbReference type="SUPFAM" id="SSF53067">
    <property type="entry name" value="Actin-like ATPase domain"/>
    <property type="match status" value="2"/>
</dbReference>
<accession>A0A9E8NFS0</accession>
<dbReference type="Proteomes" id="UP001164653">
    <property type="component" value="Chromosome"/>
</dbReference>
<dbReference type="EC" id="2.7.2.1" evidence="6"/>
<keyword evidence="9" id="KW-1185">Reference proteome</keyword>
<dbReference type="RefSeq" id="WP_244819423.1">
    <property type="nucleotide sequence ID" value="NZ_CP112998.1"/>
</dbReference>
<feature type="site" description="Transition state stabilizer" evidence="6">
    <location>
        <position position="175"/>
    </location>
</feature>
<comment type="subcellular location">
    <subcellularLocation>
        <location evidence="6">Cytoplasm</location>
    </subcellularLocation>
</comment>
<comment type="catalytic activity">
    <reaction evidence="6">
        <text>acetate + ATP = acetyl phosphate + ADP</text>
        <dbReference type="Rhea" id="RHEA:11352"/>
        <dbReference type="ChEBI" id="CHEBI:22191"/>
        <dbReference type="ChEBI" id="CHEBI:30089"/>
        <dbReference type="ChEBI" id="CHEBI:30616"/>
        <dbReference type="ChEBI" id="CHEBI:456216"/>
        <dbReference type="EC" id="2.7.2.1"/>
    </reaction>
</comment>
<feature type="binding site" evidence="6">
    <location>
        <begin position="324"/>
        <end position="328"/>
    </location>
    <ligand>
        <name>ATP</name>
        <dbReference type="ChEBI" id="CHEBI:30616"/>
    </ligand>
</feature>
<dbReference type="GO" id="GO:0008776">
    <property type="term" value="F:acetate kinase activity"/>
    <property type="evidence" value="ECO:0007669"/>
    <property type="project" value="UniProtKB-UniRule"/>
</dbReference>
<dbReference type="InterPro" id="IPR043129">
    <property type="entry name" value="ATPase_NBD"/>
</dbReference>
<comment type="function">
    <text evidence="6">Catalyzes the formation of acetyl phosphate from acetate and ATP. Can also catalyze the reverse reaction.</text>
</comment>
<evidence type="ECO:0000313" key="8">
    <source>
        <dbReference type="EMBL" id="WAC13467.1"/>
    </source>
</evidence>
<protein>
    <recommendedName>
        <fullName evidence="6">Acetate kinase</fullName>
        <ecNumber evidence="6">2.7.2.1</ecNumber>
    </recommendedName>
    <alternativeName>
        <fullName evidence="6">Acetokinase</fullName>
    </alternativeName>
</protein>
<feature type="binding site" evidence="6">
    <location>
        <position position="87"/>
    </location>
    <ligand>
        <name>substrate</name>
    </ligand>
</feature>
<dbReference type="PANTHER" id="PTHR21060:SF15">
    <property type="entry name" value="ACETATE KINASE-RELATED"/>
    <property type="match status" value="1"/>
</dbReference>
<evidence type="ECO:0000256" key="3">
    <source>
        <dbReference type="ARBA" id="ARBA00022741"/>
    </source>
</evidence>
<keyword evidence="6" id="KW-0460">Magnesium</keyword>
<evidence type="ECO:0000313" key="9">
    <source>
        <dbReference type="Proteomes" id="UP001164653"/>
    </source>
</evidence>
<dbReference type="GO" id="GO:0000287">
    <property type="term" value="F:magnesium ion binding"/>
    <property type="evidence" value="ECO:0007669"/>
    <property type="project" value="UniProtKB-UniRule"/>
</dbReference>
<dbReference type="HAMAP" id="MF_00020">
    <property type="entry name" value="Acetate_kinase"/>
    <property type="match status" value="1"/>
</dbReference>
<keyword evidence="2 6" id="KW-0808">Transferase</keyword>
<feature type="binding site" evidence="6">
    <location>
        <begin position="202"/>
        <end position="206"/>
    </location>
    <ligand>
        <name>ATP</name>
        <dbReference type="ChEBI" id="CHEBI:30616"/>
    </ligand>
</feature>
<dbReference type="GO" id="GO:0006085">
    <property type="term" value="P:acetyl-CoA biosynthetic process"/>
    <property type="evidence" value="ECO:0007669"/>
    <property type="project" value="UniProtKB-UniRule"/>
</dbReference>
<dbReference type="GO" id="GO:0006083">
    <property type="term" value="P:acetate metabolic process"/>
    <property type="evidence" value="ECO:0007669"/>
    <property type="project" value="TreeGrafter"/>
</dbReference>
<proteinExistence type="inferred from homology"/>
<dbReference type="AlphaFoldDB" id="A0A9E8NFS0"/>
<comment type="subunit">
    <text evidence="6">Homodimer.</text>
</comment>
<evidence type="ECO:0000256" key="2">
    <source>
        <dbReference type="ARBA" id="ARBA00022679"/>
    </source>
</evidence>
<keyword evidence="6" id="KW-0479">Metal-binding</keyword>
<evidence type="ECO:0000256" key="4">
    <source>
        <dbReference type="ARBA" id="ARBA00022777"/>
    </source>
</evidence>
<dbReference type="PROSITE" id="PS01076">
    <property type="entry name" value="ACETATE_KINASE_2"/>
    <property type="match status" value="1"/>
</dbReference>
<dbReference type="PANTHER" id="PTHR21060">
    <property type="entry name" value="ACETATE KINASE"/>
    <property type="match status" value="1"/>
</dbReference>
<feature type="site" description="Transition state stabilizer" evidence="6">
    <location>
        <position position="235"/>
    </location>
</feature>
<evidence type="ECO:0000256" key="1">
    <source>
        <dbReference type="ARBA" id="ARBA00008748"/>
    </source>
</evidence>
<dbReference type="EMBL" id="CP112998">
    <property type="protein sequence ID" value="WAC13467.1"/>
    <property type="molecule type" value="Genomic_DNA"/>
</dbReference>
<comment type="cofactor">
    <cofactor evidence="6">
        <name>Mg(2+)</name>
        <dbReference type="ChEBI" id="CHEBI:18420"/>
    </cofactor>
    <cofactor evidence="6">
        <name>Mn(2+)</name>
        <dbReference type="ChEBI" id="CHEBI:29035"/>
    </cofactor>
    <text evidence="6">Mg(2+). Can also accept Mn(2+).</text>
</comment>
<dbReference type="PROSITE" id="PS01075">
    <property type="entry name" value="ACETATE_KINASE_1"/>
    <property type="match status" value="1"/>
</dbReference>
<feature type="binding site" evidence="6">
    <location>
        <position position="16"/>
    </location>
    <ligand>
        <name>ATP</name>
        <dbReference type="ChEBI" id="CHEBI:30616"/>
    </ligand>
</feature>
<dbReference type="PRINTS" id="PR00471">
    <property type="entry name" value="ACETATEKNASE"/>
</dbReference>
<feature type="binding site" evidence="6">
    <location>
        <position position="9"/>
    </location>
    <ligand>
        <name>Mg(2+)</name>
        <dbReference type="ChEBI" id="CHEBI:18420"/>
    </ligand>
</feature>
<gene>
    <name evidence="6" type="primary">ackA</name>
    <name evidence="8" type="ORF">ON006_05815</name>
</gene>
<dbReference type="InterPro" id="IPR000890">
    <property type="entry name" value="Aliphatic_acid_kin_short-chain"/>
</dbReference>
<reference evidence="8" key="1">
    <citation type="submission" date="2022-11" db="EMBL/GenBank/DDBJ databases">
        <title>Dyadobacter pollutisoli sp. nov., isolated from plastic dumped soil.</title>
        <authorList>
            <person name="Kim J.M."/>
            <person name="Kim K.R."/>
            <person name="Lee J.K."/>
            <person name="Hao L."/>
            <person name="Jeon C.O."/>
        </authorList>
    </citation>
    <scope>NUCLEOTIDE SEQUENCE</scope>
    <source>
        <strain evidence="8">U1</strain>
    </source>
</reference>
<organism evidence="8 9">
    <name type="scientific">Dyadobacter pollutisoli</name>
    <dbReference type="NCBI Taxonomy" id="2910158"/>
    <lineage>
        <taxon>Bacteria</taxon>
        <taxon>Pseudomonadati</taxon>
        <taxon>Bacteroidota</taxon>
        <taxon>Cytophagia</taxon>
        <taxon>Cytophagales</taxon>
        <taxon>Spirosomataceae</taxon>
        <taxon>Dyadobacter</taxon>
    </lineage>
</organism>
<dbReference type="InterPro" id="IPR004372">
    <property type="entry name" value="Ac/propionate_kinase"/>
</dbReference>
<comment type="similarity">
    <text evidence="1 6 7">Belongs to the acetokinase family.</text>
</comment>
<feature type="binding site" evidence="6">
    <location>
        <position position="376"/>
    </location>
    <ligand>
        <name>Mg(2+)</name>
        <dbReference type="ChEBI" id="CHEBI:18420"/>
    </ligand>
</feature>
<dbReference type="InterPro" id="IPR023865">
    <property type="entry name" value="Aliphatic_acid_kinase_CS"/>
</dbReference>
<dbReference type="PIRSF" id="PIRSF000722">
    <property type="entry name" value="Acetate_prop_kin"/>
    <property type="match status" value="1"/>
</dbReference>
<dbReference type="NCBIfam" id="TIGR00016">
    <property type="entry name" value="ackA"/>
    <property type="match status" value="1"/>
</dbReference>
<dbReference type="GO" id="GO:0005737">
    <property type="term" value="C:cytoplasm"/>
    <property type="evidence" value="ECO:0007669"/>
    <property type="project" value="UniProtKB-SubCell"/>
</dbReference>
<keyword evidence="4 6" id="KW-0418">Kinase</keyword>
<evidence type="ECO:0000256" key="5">
    <source>
        <dbReference type="ARBA" id="ARBA00022840"/>
    </source>
</evidence>
<keyword evidence="3 6" id="KW-0547">Nucleotide-binding</keyword>
<comment type="caution">
    <text evidence="6">Lacks conserved residue(s) required for the propagation of feature annotation.</text>
</comment>
<name>A0A9E8NFS0_9BACT</name>
<evidence type="ECO:0000256" key="7">
    <source>
        <dbReference type="RuleBase" id="RU003835"/>
    </source>
</evidence>
<comment type="pathway">
    <text evidence="6">Metabolic intermediate biosynthesis; acetyl-CoA biosynthesis; acetyl-CoA from acetate: step 1/2.</text>
</comment>
<keyword evidence="6" id="KW-0963">Cytoplasm</keyword>
<dbReference type="Gene3D" id="3.30.420.40">
    <property type="match status" value="2"/>
</dbReference>
<dbReference type="GO" id="GO:0005524">
    <property type="term" value="F:ATP binding"/>
    <property type="evidence" value="ECO:0007669"/>
    <property type="project" value="UniProtKB-KW"/>
</dbReference>
<dbReference type="Pfam" id="PF00871">
    <property type="entry name" value="Acetate_kinase"/>
    <property type="match status" value="1"/>
</dbReference>